<organism evidence="2">
    <name type="scientific">Tetraselmis sp. GSL018</name>
    <dbReference type="NCBI Taxonomy" id="582737"/>
    <lineage>
        <taxon>Eukaryota</taxon>
        <taxon>Viridiplantae</taxon>
        <taxon>Chlorophyta</taxon>
        <taxon>core chlorophytes</taxon>
        <taxon>Chlorodendrophyceae</taxon>
        <taxon>Chlorodendrales</taxon>
        <taxon>Chlorodendraceae</taxon>
        <taxon>Tetraselmis</taxon>
    </lineage>
</organism>
<accession>A0A061SAT8</accession>
<sequence>MLALYLMGLRALIFFTLEYTARSGELFMLDPSFMGCMAELWCSRGTSCFSEAPSSVPARLPCANHVYMCHSRNPLQQRMIQSGGYIMLKCTWRGKPGSFRWKVSDPFMDVLGLAYPKFAFNFEG</sequence>
<feature type="chain" id="PRO_5001606081" description="Secreted protein" evidence="1">
    <location>
        <begin position="24"/>
        <end position="124"/>
    </location>
</feature>
<gene>
    <name evidence="2" type="ORF">TSPGSL018_11290</name>
</gene>
<dbReference type="EMBL" id="GBEZ01005280">
    <property type="protein sequence ID" value="JAC80005.1"/>
    <property type="molecule type" value="Transcribed_RNA"/>
</dbReference>
<evidence type="ECO:0000313" key="2">
    <source>
        <dbReference type="EMBL" id="JAC80005.1"/>
    </source>
</evidence>
<dbReference type="AlphaFoldDB" id="A0A061SAT8"/>
<feature type="signal peptide" evidence="1">
    <location>
        <begin position="1"/>
        <end position="23"/>
    </location>
</feature>
<name>A0A061SAT8_9CHLO</name>
<reference evidence="2" key="1">
    <citation type="submission" date="2014-05" db="EMBL/GenBank/DDBJ databases">
        <title>The transcriptome of the halophilic microalga Tetraselmis sp. GSL018 isolated from the Great Salt Lake, Utah.</title>
        <authorList>
            <person name="Jinkerson R.E."/>
            <person name="D'Adamo S."/>
            <person name="Posewitz M.C."/>
        </authorList>
    </citation>
    <scope>NUCLEOTIDE SEQUENCE</scope>
    <source>
        <strain evidence="2">GSL018</strain>
    </source>
</reference>
<evidence type="ECO:0008006" key="3">
    <source>
        <dbReference type="Google" id="ProtNLM"/>
    </source>
</evidence>
<proteinExistence type="predicted"/>
<keyword evidence="1" id="KW-0732">Signal</keyword>
<evidence type="ECO:0000256" key="1">
    <source>
        <dbReference type="SAM" id="SignalP"/>
    </source>
</evidence>
<protein>
    <recommendedName>
        <fullName evidence="3">Secreted protein</fullName>
    </recommendedName>
</protein>